<dbReference type="InterPro" id="IPR003439">
    <property type="entry name" value="ABC_transporter-like_ATP-bd"/>
</dbReference>
<feature type="site" description="Transition state stabilizer" evidence="11">
    <location>
        <position position="331"/>
    </location>
</feature>
<dbReference type="SUPFAM" id="SSF54909">
    <property type="entry name" value="Dimeric alpha+beta barrel"/>
    <property type="match status" value="1"/>
</dbReference>
<keyword evidence="2" id="KW-0813">Transport</keyword>
<dbReference type="InterPro" id="IPR051535">
    <property type="entry name" value="Siderophore_ABC-ATPase"/>
</dbReference>
<comment type="caution">
    <text evidence="11">Lacks conserved residue(s) required for the propagation of feature annotation.</text>
</comment>
<evidence type="ECO:0000256" key="9">
    <source>
        <dbReference type="ARBA" id="ARBA00023065"/>
    </source>
</evidence>
<dbReference type="GO" id="GO:0005524">
    <property type="term" value="F:ATP binding"/>
    <property type="evidence" value="ECO:0007669"/>
    <property type="project" value="UniProtKB-KW"/>
</dbReference>
<dbReference type="InterPro" id="IPR017871">
    <property type="entry name" value="ABC_transporter-like_CS"/>
</dbReference>
<comment type="subcellular location">
    <subcellularLocation>
        <location evidence="1">Cell membrane</location>
        <topology evidence="1">Peripheral membrane protein</topology>
    </subcellularLocation>
    <subcellularLocation>
        <location evidence="11">Cytoplasm</location>
    </subcellularLocation>
</comment>
<comment type="function">
    <text evidence="11">Allows bacterial pathogens to use the host heme as an iron source. Catalyzes the oxidative degradation of the heme macrocyclic porphyrin ring to the biliverdin in the presence of a suitable electron donor such as ascorbate or NADPH--cytochrome P450 reductase, with subsequent release of free iron.</text>
</comment>
<dbReference type="GO" id="GO:0020037">
    <property type="term" value="F:heme binding"/>
    <property type="evidence" value="ECO:0007669"/>
    <property type="project" value="UniProtKB-UniRule"/>
</dbReference>
<feature type="domain" description="ABC transporter" evidence="12">
    <location>
        <begin position="5"/>
        <end position="241"/>
    </location>
</feature>
<dbReference type="Gene3D" id="3.40.50.300">
    <property type="entry name" value="P-loop containing nucleotide triphosphate hydrolases"/>
    <property type="match status" value="1"/>
</dbReference>
<keyword evidence="5" id="KW-0547">Nucleotide-binding</keyword>
<keyword evidence="11" id="KW-0963">Cytoplasm</keyword>
<keyword evidence="3" id="KW-1003">Cell membrane</keyword>
<keyword evidence="10" id="KW-0472">Membrane</keyword>
<dbReference type="EC" id="1.14.14.18" evidence="11"/>
<dbReference type="SMART" id="SM00382">
    <property type="entry name" value="AAA"/>
    <property type="match status" value="1"/>
</dbReference>
<dbReference type="PANTHER" id="PTHR42771">
    <property type="entry name" value="IRON(3+)-HYDROXAMATE IMPORT ATP-BINDING PROTEIN FHUC"/>
    <property type="match status" value="1"/>
</dbReference>
<evidence type="ECO:0000313" key="14">
    <source>
        <dbReference type="EMBL" id="ANY67442.1"/>
    </source>
</evidence>
<dbReference type="GO" id="GO:0033212">
    <property type="term" value="P:iron import into cell"/>
    <property type="evidence" value="ECO:0007669"/>
    <property type="project" value="InterPro"/>
</dbReference>
<evidence type="ECO:0000259" key="13">
    <source>
        <dbReference type="PROSITE" id="PS51725"/>
    </source>
</evidence>
<dbReference type="FunFam" id="3.40.50.300:FF:000134">
    <property type="entry name" value="Iron-enterobactin ABC transporter ATP-binding protein"/>
    <property type="match status" value="1"/>
</dbReference>
<organism evidence="14">
    <name type="scientific">Paenibacillus sp. BIHB 4019</name>
    <dbReference type="NCBI Taxonomy" id="1870819"/>
    <lineage>
        <taxon>Bacteria</taxon>
        <taxon>Bacillati</taxon>
        <taxon>Bacillota</taxon>
        <taxon>Bacilli</taxon>
        <taxon>Bacillales</taxon>
        <taxon>Paenibacillaceae</taxon>
        <taxon>Paenibacillus</taxon>
    </lineage>
</organism>
<feature type="binding site" description="axial binding residue" evidence="11">
    <location>
        <position position="341"/>
    </location>
    <ligand>
        <name>heme</name>
        <dbReference type="ChEBI" id="CHEBI:30413"/>
    </ligand>
    <ligandPart>
        <name>Fe</name>
        <dbReference type="ChEBI" id="CHEBI:18248"/>
    </ligandPart>
</feature>
<dbReference type="PROSITE" id="PS51725">
    <property type="entry name" value="ABM"/>
    <property type="match status" value="1"/>
</dbReference>
<evidence type="ECO:0000256" key="5">
    <source>
        <dbReference type="ARBA" id="ARBA00022741"/>
    </source>
</evidence>
<dbReference type="GO" id="GO:0005886">
    <property type="term" value="C:plasma membrane"/>
    <property type="evidence" value="ECO:0007669"/>
    <property type="project" value="UniProtKB-SubCell"/>
</dbReference>
<keyword evidence="4" id="KW-0410">Iron transport</keyword>
<feature type="binding site" evidence="11">
    <location>
        <position position="271"/>
    </location>
    <ligand>
        <name>Fe cation</name>
        <dbReference type="ChEBI" id="CHEBI:24875"/>
    </ligand>
</feature>
<comment type="similarity">
    <text evidence="11">Belongs to the antibiotic biosynthesis monooxygenase family. Heme-degrading monooxygenase IsdG subfamily.</text>
</comment>
<comment type="subunit">
    <text evidence="11">Homodimer.</text>
</comment>
<dbReference type="GO" id="GO:0016887">
    <property type="term" value="F:ATP hydrolysis activity"/>
    <property type="evidence" value="ECO:0007669"/>
    <property type="project" value="InterPro"/>
</dbReference>
<dbReference type="InterPro" id="IPR011008">
    <property type="entry name" value="Dimeric_a/b-barrel"/>
</dbReference>
<keyword evidence="6 14" id="KW-0067">ATP-binding</keyword>
<feature type="domain" description="ABM" evidence="13">
    <location>
        <begin position="267"/>
        <end position="358"/>
    </location>
</feature>
<dbReference type="PANTHER" id="PTHR42771:SF11">
    <property type="entry name" value="FERRICHROME TRANSPORT ATP-BINDING PROTEIN FHUC"/>
    <property type="match status" value="1"/>
</dbReference>
<evidence type="ECO:0000256" key="1">
    <source>
        <dbReference type="ARBA" id="ARBA00004202"/>
    </source>
</evidence>
<evidence type="ECO:0000256" key="10">
    <source>
        <dbReference type="ARBA" id="ARBA00023136"/>
    </source>
</evidence>
<dbReference type="PROSITE" id="PS00211">
    <property type="entry name" value="ABC_TRANSPORTER_1"/>
    <property type="match status" value="1"/>
</dbReference>
<dbReference type="GO" id="GO:0005506">
    <property type="term" value="F:iron ion binding"/>
    <property type="evidence" value="ECO:0007669"/>
    <property type="project" value="UniProtKB-UniRule"/>
</dbReference>
<dbReference type="GO" id="GO:0005737">
    <property type="term" value="C:cytoplasm"/>
    <property type="evidence" value="ECO:0007669"/>
    <property type="project" value="UniProtKB-SubCell"/>
</dbReference>
<accession>A0A1B2DI94</accession>
<dbReference type="InterPro" id="IPR003593">
    <property type="entry name" value="AAA+_ATPase"/>
</dbReference>
<dbReference type="Pfam" id="PF00005">
    <property type="entry name" value="ABC_tran"/>
    <property type="match status" value="1"/>
</dbReference>
<dbReference type="HAMAP" id="MF_01272">
    <property type="entry name" value="Heme_degrading_monooxygenase"/>
    <property type="match status" value="1"/>
</dbReference>
<dbReference type="Gene3D" id="3.30.70.100">
    <property type="match status" value="1"/>
</dbReference>
<proteinExistence type="inferred from homology"/>
<sequence>MNAAIHIDNVGLSVGAFEMEDANMIIPSGKITAIVGPNGSGKSTMLKVITKLLTPDKGEVFINQKPLKSYKTKDFAKDIAMLTQSKEMIPDLTVRELVSFGRSPHKPMFKNKMTHEDNDIIDWALKITGTKRYQHQMFYTLSGGEQQKARIAMALAQKTNILLLDEPTTYLDIAHQFDVMEMLQQINRNHQITIVMVLHDLQQAAAYCDHMIAMKRGLIAMTGEPQTVLTSEFLKDVYNMDARIKFDEGYPLIIPNPRKNQEDTKMIIVTNASHITKGNAHKLIERFDRVGDVEKAEGFLGLEVLLTEKTKDYEEVSIVTRWNTKDDFQAWTRSDAFREAHSRRGGTPDYIISNTITFYEVKVIRNPIAAAN</sequence>
<dbReference type="InterPro" id="IPR027417">
    <property type="entry name" value="P-loop_NTPase"/>
</dbReference>
<evidence type="ECO:0000256" key="2">
    <source>
        <dbReference type="ARBA" id="ARBA00022448"/>
    </source>
</evidence>
<dbReference type="GO" id="GO:0004392">
    <property type="term" value="F:heme oxygenase (decyclizing) activity"/>
    <property type="evidence" value="ECO:0007669"/>
    <property type="project" value="UniProtKB-UniRule"/>
</dbReference>
<keyword evidence="11" id="KW-0349">Heme</keyword>
<evidence type="ECO:0000256" key="4">
    <source>
        <dbReference type="ARBA" id="ARBA00022496"/>
    </source>
</evidence>
<keyword evidence="11" id="KW-0479">Metal-binding</keyword>
<protein>
    <recommendedName>
        <fullName evidence="11">Heme-degrading monooxygenase</fullName>
        <ecNumber evidence="11">1.14.14.18</ecNumber>
    </recommendedName>
    <alternativeName>
        <fullName evidence="11">Heme oxygenase</fullName>
    </alternativeName>
    <alternativeName>
        <fullName evidence="11">Iron-regulated surface determinant</fullName>
    </alternativeName>
    <alternativeName>
        <fullName evidence="11">Iron-responsive surface determinant</fullName>
    </alternativeName>
</protein>
<evidence type="ECO:0000256" key="11">
    <source>
        <dbReference type="HAMAP-Rule" id="MF_01272"/>
    </source>
</evidence>
<dbReference type="NCBIfam" id="NF009839">
    <property type="entry name" value="PRK13314.1"/>
    <property type="match status" value="1"/>
</dbReference>
<keyword evidence="7 11" id="KW-0408">Iron</keyword>
<evidence type="ECO:0000256" key="7">
    <source>
        <dbReference type="ARBA" id="ARBA00023004"/>
    </source>
</evidence>
<evidence type="ECO:0000259" key="12">
    <source>
        <dbReference type="PROSITE" id="PS50893"/>
    </source>
</evidence>
<evidence type="ECO:0000256" key="6">
    <source>
        <dbReference type="ARBA" id="ARBA00022840"/>
    </source>
</evidence>
<dbReference type="SUPFAM" id="SSF52540">
    <property type="entry name" value="P-loop containing nucleoside triphosphate hydrolases"/>
    <property type="match status" value="1"/>
</dbReference>
<dbReference type="InterPro" id="IPR007138">
    <property type="entry name" value="ABM_dom"/>
</dbReference>
<dbReference type="CDD" id="cd03214">
    <property type="entry name" value="ABC_Iron-Siderophores_B12_Hemin"/>
    <property type="match status" value="1"/>
</dbReference>
<name>A0A1B2DI94_9BACL</name>
<dbReference type="EMBL" id="CP016808">
    <property type="protein sequence ID" value="ANY67442.1"/>
    <property type="molecule type" value="Genomic_DNA"/>
</dbReference>
<dbReference type="InterPro" id="IPR023953">
    <property type="entry name" value="IsdG"/>
</dbReference>
<gene>
    <name evidence="11" type="primary">isdG</name>
    <name evidence="14" type="ORF">BBD42_13905</name>
</gene>
<keyword evidence="11" id="KW-0560">Oxidoreductase</keyword>
<evidence type="ECO:0000256" key="3">
    <source>
        <dbReference type="ARBA" id="ARBA00022475"/>
    </source>
</evidence>
<dbReference type="AlphaFoldDB" id="A0A1B2DI94"/>
<dbReference type="GO" id="GO:0042167">
    <property type="term" value="P:heme catabolic process"/>
    <property type="evidence" value="ECO:0007669"/>
    <property type="project" value="UniProtKB-UniRule"/>
</dbReference>
<dbReference type="RefSeq" id="WP_099518642.1">
    <property type="nucleotide sequence ID" value="NZ_CP016808.1"/>
</dbReference>
<evidence type="ECO:0000256" key="8">
    <source>
        <dbReference type="ARBA" id="ARBA00023033"/>
    </source>
</evidence>
<dbReference type="Pfam" id="PF03992">
    <property type="entry name" value="ABM"/>
    <property type="match status" value="1"/>
</dbReference>
<reference evidence="14" key="1">
    <citation type="submission" date="2016-08" db="EMBL/GenBank/DDBJ databases">
        <title>Complete Genome Seqeunce of Paenibacillus sp. BIHB 4019 from tea rhizoplane.</title>
        <authorList>
            <person name="Thakur R."/>
            <person name="Swarnkar M.K."/>
            <person name="Gulati A."/>
        </authorList>
    </citation>
    <scope>NUCLEOTIDE SEQUENCE [LARGE SCALE GENOMIC DNA]</scope>
    <source>
        <strain evidence="14">BIHB4019</strain>
    </source>
</reference>
<keyword evidence="8 11" id="KW-0503">Monooxygenase</keyword>
<comment type="catalytic activity">
    <reaction evidence="11">
        <text>heme b + 3 reduced [NADPH--hemoprotein reductase] + 3 O2 = biliverdin IXalpha + CO + Fe(2+) + 3 oxidized [NADPH--hemoprotein reductase] + 3 H2O + H(+)</text>
        <dbReference type="Rhea" id="RHEA:21764"/>
        <dbReference type="Rhea" id="RHEA-COMP:11964"/>
        <dbReference type="Rhea" id="RHEA-COMP:11965"/>
        <dbReference type="ChEBI" id="CHEBI:15377"/>
        <dbReference type="ChEBI" id="CHEBI:15378"/>
        <dbReference type="ChEBI" id="CHEBI:15379"/>
        <dbReference type="ChEBI" id="CHEBI:17245"/>
        <dbReference type="ChEBI" id="CHEBI:29033"/>
        <dbReference type="ChEBI" id="CHEBI:57618"/>
        <dbReference type="ChEBI" id="CHEBI:57991"/>
        <dbReference type="ChEBI" id="CHEBI:58210"/>
        <dbReference type="ChEBI" id="CHEBI:60344"/>
        <dbReference type="EC" id="1.14.14.18"/>
    </reaction>
</comment>
<keyword evidence="9" id="KW-0406">Ion transport</keyword>
<dbReference type="PROSITE" id="PS50893">
    <property type="entry name" value="ABC_TRANSPORTER_2"/>
    <property type="match status" value="1"/>
</dbReference>